<accession>A0A074YJ69</accession>
<dbReference type="HOGENOM" id="CLU_053356_0_0_1"/>
<dbReference type="EMBL" id="KL584753">
    <property type="protein sequence ID" value="KEQ97863.1"/>
    <property type="molecule type" value="Genomic_DNA"/>
</dbReference>
<evidence type="ECO:0000256" key="1">
    <source>
        <dbReference type="SAM" id="Phobius"/>
    </source>
</evidence>
<keyword evidence="1" id="KW-0812">Transmembrane</keyword>
<evidence type="ECO:0000313" key="2">
    <source>
        <dbReference type="EMBL" id="KEQ97863.1"/>
    </source>
</evidence>
<keyword evidence="3" id="KW-1185">Reference proteome</keyword>
<feature type="transmembrane region" description="Helical" evidence="1">
    <location>
        <begin position="181"/>
        <end position="203"/>
    </location>
</feature>
<dbReference type="GeneID" id="25369004"/>
<dbReference type="Proteomes" id="UP000030641">
    <property type="component" value="Unassembled WGS sequence"/>
</dbReference>
<dbReference type="InParanoid" id="A0A074YJ69"/>
<reference evidence="2 3" key="1">
    <citation type="journal article" date="2014" name="BMC Genomics">
        <title>Genome sequencing of four Aureobasidium pullulans varieties: biotechnological potential, stress tolerance, and description of new species.</title>
        <authorList>
            <person name="Gostin Ar C."/>
            <person name="Ohm R.A."/>
            <person name="Kogej T."/>
            <person name="Sonjak S."/>
            <person name="Turk M."/>
            <person name="Zajc J."/>
            <person name="Zalar P."/>
            <person name="Grube M."/>
            <person name="Sun H."/>
            <person name="Han J."/>
            <person name="Sharma A."/>
            <person name="Chiniquy J."/>
            <person name="Ngan C.Y."/>
            <person name="Lipzen A."/>
            <person name="Barry K."/>
            <person name="Grigoriev I.V."/>
            <person name="Gunde-Cimerman N."/>
        </authorList>
    </citation>
    <scope>NUCLEOTIDE SEQUENCE [LARGE SCALE GENOMIC DNA]</scope>
    <source>
        <strain evidence="2 3">EXF-2481</strain>
    </source>
</reference>
<name>A0A074YJ69_AURSE</name>
<feature type="transmembrane region" description="Helical" evidence="1">
    <location>
        <begin position="210"/>
        <end position="229"/>
    </location>
</feature>
<dbReference type="OrthoDB" id="3934674at2759"/>
<organism evidence="2 3">
    <name type="scientific">Aureobasidium subglaciale (strain EXF-2481)</name>
    <name type="common">Aureobasidium pullulans var. subglaciale</name>
    <dbReference type="NCBI Taxonomy" id="1043005"/>
    <lineage>
        <taxon>Eukaryota</taxon>
        <taxon>Fungi</taxon>
        <taxon>Dikarya</taxon>
        <taxon>Ascomycota</taxon>
        <taxon>Pezizomycotina</taxon>
        <taxon>Dothideomycetes</taxon>
        <taxon>Dothideomycetidae</taxon>
        <taxon>Dothideales</taxon>
        <taxon>Saccotheciaceae</taxon>
        <taxon>Aureobasidium</taxon>
    </lineage>
</organism>
<sequence length="267" mass="30710">MPLLWQTAVWKQHRLSASIIDCSDSRFAVLISGLENQLQHLYDYRALPFLILETFIDELLTRIGRAKTAEWTVDPPPTVAERFDHHVDLNHLCLAYIPFLGWLTEFDILCETAFACDQCLRSCLLHNAHIVQATLTYANAELSHLNQQLLFHLCFQTNNLLSSLQTSKESCCDHCSQVKHLAYIAFSLLPIAVILTLSAVFLRPRWTSKWIFWLSIAAFILHLVIRHYIRVTLRTFRHTFLSYFTDSRHAAGTVLAHLARLLTPTPI</sequence>
<keyword evidence="1" id="KW-1133">Transmembrane helix</keyword>
<evidence type="ECO:0000313" key="3">
    <source>
        <dbReference type="Proteomes" id="UP000030641"/>
    </source>
</evidence>
<proteinExistence type="predicted"/>
<protein>
    <submittedName>
        <fullName evidence="2">Uncharacterized protein</fullName>
    </submittedName>
</protein>
<dbReference type="RefSeq" id="XP_013346531.1">
    <property type="nucleotide sequence ID" value="XM_013491077.1"/>
</dbReference>
<keyword evidence="1" id="KW-0472">Membrane</keyword>
<dbReference type="AlphaFoldDB" id="A0A074YJ69"/>
<gene>
    <name evidence="2" type="ORF">AUEXF2481DRAFT_551655</name>
</gene>